<name>A0A0L6CES3_9MICO</name>
<dbReference type="AlphaFoldDB" id="A0A0L6CES3"/>
<gene>
    <name evidence="1" type="ORF">VV01_01950</name>
</gene>
<keyword evidence="2" id="KW-1185">Reference proteome</keyword>
<reference evidence="2" key="1">
    <citation type="submission" date="2015-03" db="EMBL/GenBank/DDBJ databases">
        <title>Luteipulveratus halotolerans sp. nov., a novel actinobacterium (Dermacoccaceae) from Sarawak, Malaysia.</title>
        <authorList>
            <person name="Juboi H."/>
            <person name="Basik A."/>
            <person name="Shamsul S.S."/>
            <person name="Arnold P."/>
            <person name="Schmitt E.K."/>
            <person name="Sanglier J.-J."/>
            <person name="Yeo T."/>
        </authorList>
    </citation>
    <scope>NUCLEOTIDE SEQUENCE [LARGE SCALE GENOMIC DNA]</scope>
    <source>
        <strain evidence="2">C296001</strain>
    </source>
</reference>
<dbReference type="RefSeq" id="WP_050668415.1">
    <property type="nucleotide sequence ID" value="NZ_LAIR01000002.1"/>
</dbReference>
<dbReference type="GO" id="GO:0003677">
    <property type="term" value="F:DNA binding"/>
    <property type="evidence" value="ECO:0007669"/>
    <property type="project" value="InterPro"/>
</dbReference>
<sequence>MGDKESARGCSTGLVVSSPVLGRAVRRLARSARELDITCSAYSWHDFSTTLRAGGRPPTTVLLDAFLDDWVPLALKIRVLARLGTRTVVLGSGAATPLAERARLEGAVGWVEPTVGLDTLVRLVERPGWPADVVRPSLLGVELTDRQIQVLCAYASRRGLSPGQFARVMGVSAETMRSHLRSGRRRFTDRGVDVSSQALLIDALVADGYLVPESRWRAEGRW</sequence>
<comment type="caution">
    <text evidence="1">The sequence shown here is derived from an EMBL/GenBank/DDBJ whole genome shotgun (WGS) entry which is preliminary data.</text>
</comment>
<organism evidence="1 2">
    <name type="scientific">Luteipulveratus halotolerans</name>
    <dbReference type="NCBI Taxonomy" id="1631356"/>
    <lineage>
        <taxon>Bacteria</taxon>
        <taxon>Bacillati</taxon>
        <taxon>Actinomycetota</taxon>
        <taxon>Actinomycetes</taxon>
        <taxon>Micrococcales</taxon>
        <taxon>Dermacoccaceae</taxon>
        <taxon>Luteipulveratus</taxon>
    </lineage>
</organism>
<protein>
    <submittedName>
        <fullName evidence="1">Uncharacterized protein</fullName>
    </submittedName>
</protein>
<accession>A0A0L6CES3</accession>
<dbReference type="Gene3D" id="1.10.10.10">
    <property type="entry name" value="Winged helix-like DNA-binding domain superfamily/Winged helix DNA-binding domain"/>
    <property type="match status" value="1"/>
</dbReference>
<dbReference type="Proteomes" id="UP000037397">
    <property type="component" value="Unassembled WGS sequence"/>
</dbReference>
<evidence type="ECO:0000313" key="1">
    <source>
        <dbReference type="EMBL" id="KNX36189.1"/>
    </source>
</evidence>
<dbReference type="STRING" id="1631356.VV01_01950"/>
<proteinExistence type="predicted"/>
<dbReference type="GO" id="GO:0006355">
    <property type="term" value="P:regulation of DNA-templated transcription"/>
    <property type="evidence" value="ECO:0007669"/>
    <property type="project" value="InterPro"/>
</dbReference>
<dbReference type="EMBL" id="LAIR01000002">
    <property type="protein sequence ID" value="KNX36189.1"/>
    <property type="molecule type" value="Genomic_DNA"/>
</dbReference>
<evidence type="ECO:0000313" key="2">
    <source>
        <dbReference type="Proteomes" id="UP000037397"/>
    </source>
</evidence>
<dbReference type="InterPro" id="IPR016032">
    <property type="entry name" value="Sig_transdc_resp-reg_C-effctor"/>
</dbReference>
<dbReference type="InterPro" id="IPR036388">
    <property type="entry name" value="WH-like_DNA-bd_sf"/>
</dbReference>
<dbReference type="SUPFAM" id="SSF46894">
    <property type="entry name" value="C-terminal effector domain of the bipartite response regulators"/>
    <property type="match status" value="1"/>
</dbReference>